<dbReference type="PROSITE" id="PS51257">
    <property type="entry name" value="PROKAR_LIPOPROTEIN"/>
    <property type="match status" value="1"/>
</dbReference>
<feature type="chain" id="PRO_5045309637" evidence="1">
    <location>
        <begin position="19"/>
        <end position="156"/>
    </location>
</feature>
<keyword evidence="3" id="KW-1185">Reference proteome</keyword>
<sequence>MKYLFLFLCCIAALSACDDDTKVCDQDTRTSANIRFRYPVPGNPTQNKDTVLPKVTVFALNKDSLIRKRTGLSGMQLPLDLHNDTSRFYFQTDSTAKADTLTFAYKRQPHFVSAGCGVVMYFNIDSAWSTKNVVKSVQLNAKNITTINEIHIILHF</sequence>
<dbReference type="EMBL" id="CP150096">
    <property type="protein sequence ID" value="WZN48077.1"/>
    <property type="molecule type" value="Genomic_DNA"/>
</dbReference>
<feature type="signal peptide" evidence="1">
    <location>
        <begin position="1"/>
        <end position="18"/>
    </location>
</feature>
<dbReference type="InterPro" id="IPR045607">
    <property type="entry name" value="DUF6452"/>
</dbReference>
<dbReference type="RefSeq" id="WP_341842677.1">
    <property type="nucleotide sequence ID" value="NZ_CP149792.1"/>
</dbReference>
<gene>
    <name evidence="2" type="ORF">WJU22_07800</name>
</gene>
<reference evidence="2 3" key="1">
    <citation type="submission" date="2024-03" db="EMBL/GenBank/DDBJ databases">
        <title>Chitinophaga caseinilytica sp. nov., a casein hydrolysing bacterium isolated from forest soil.</title>
        <authorList>
            <person name="Lee D.S."/>
            <person name="Han D.M."/>
            <person name="Baek J.H."/>
            <person name="Choi D.G."/>
            <person name="Jeon J.H."/>
            <person name="Jeon C.O."/>
        </authorList>
    </citation>
    <scope>NUCLEOTIDE SEQUENCE [LARGE SCALE GENOMIC DNA]</scope>
    <source>
        <strain evidence="2 3">KACC 19118</strain>
    </source>
</reference>
<organism evidence="2 3">
    <name type="scientific">Chitinophaga caseinilytica</name>
    <dbReference type="NCBI Taxonomy" id="2267521"/>
    <lineage>
        <taxon>Bacteria</taxon>
        <taxon>Pseudomonadati</taxon>
        <taxon>Bacteroidota</taxon>
        <taxon>Chitinophagia</taxon>
        <taxon>Chitinophagales</taxon>
        <taxon>Chitinophagaceae</taxon>
        <taxon>Chitinophaga</taxon>
    </lineage>
</organism>
<dbReference type="Pfam" id="PF20050">
    <property type="entry name" value="DUF6452"/>
    <property type="match status" value="1"/>
</dbReference>
<protein>
    <submittedName>
        <fullName evidence="2">DUF6452 family protein</fullName>
    </submittedName>
</protein>
<keyword evidence="1" id="KW-0732">Signal</keyword>
<name>A0ABZ2Z7D9_9BACT</name>
<dbReference type="Proteomes" id="UP001449657">
    <property type="component" value="Chromosome"/>
</dbReference>
<proteinExistence type="predicted"/>
<evidence type="ECO:0000313" key="2">
    <source>
        <dbReference type="EMBL" id="WZN48077.1"/>
    </source>
</evidence>
<evidence type="ECO:0000313" key="3">
    <source>
        <dbReference type="Proteomes" id="UP001449657"/>
    </source>
</evidence>
<accession>A0ABZ2Z7D9</accession>
<evidence type="ECO:0000256" key="1">
    <source>
        <dbReference type="SAM" id="SignalP"/>
    </source>
</evidence>